<feature type="region of interest" description="Disordered" evidence="1">
    <location>
        <begin position="51"/>
        <end position="70"/>
    </location>
</feature>
<evidence type="ECO:0000256" key="1">
    <source>
        <dbReference type="SAM" id="MobiDB-lite"/>
    </source>
</evidence>
<proteinExistence type="predicted"/>
<gene>
    <name evidence="2" type="ORF">OBE_07638</name>
</gene>
<dbReference type="EMBL" id="AJWZ01005252">
    <property type="protein sequence ID" value="EKC63097.1"/>
    <property type="molecule type" value="Genomic_DNA"/>
</dbReference>
<sequence>MKETWKMIALLAIAIGGLLAYAFIPEQVAENIPLKQIGMDALTGKSEAELAEEEKADSMIKEPVDTAAQR</sequence>
<evidence type="ECO:0000313" key="2">
    <source>
        <dbReference type="EMBL" id="EKC63097.1"/>
    </source>
</evidence>
<comment type="caution">
    <text evidence="2">The sequence shown here is derived from an EMBL/GenBank/DDBJ whole genome shotgun (WGS) entry which is preliminary data.</text>
</comment>
<name>K1SQX4_9ZZZZ</name>
<reference evidence="2" key="1">
    <citation type="journal article" date="2013" name="Environ. Microbiol.">
        <title>Microbiota from the distal guts of lean and obese adolescents exhibit partial functional redundancy besides clear differences in community structure.</title>
        <authorList>
            <person name="Ferrer M."/>
            <person name="Ruiz A."/>
            <person name="Lanza F."/>
            <person name="Haange S.B."/>
            <person name="Oberbach A."/>
            <person name="Till H."/>
            <person name="Bargiela R."/>
            <person name="Campoy C."/>
            <person name="Segura M.T."/>
            <person name="Richter M."/>
            <person name="von Bergen M."/>
            <person name="Seifert J."/>
            <person name="Suarez A."/>
        </authorList>
    </citation>
    <scope>NUCLEOTIDE SEQUENCE</scope>
</reference>
<dbReference type="AlphaFoldDB" id="K1SQX4"/>
<accession>K1SQX4</accession>
<organism evidence="2">
    <name type="scientific">human gut metagenome</name>
    <dbReference type="NCBI Taxonomy" id="408170"/>
    <lineage>
        <taxon>unclassified sequences</taxon>
        <taxon>metagenomes</taxon>
        <taxon>organismal metagenomes</taxon>
    </lineage>
</organism>
<feature type="non-terminal residue" evidence="2">
    <location>
        <position position="70"/>
    </location>
</feature>
<protein>
    <submittedName>
        <fullName evidence="2">Uncharacterized protein</fullName>
    </submittedName>
</protein>